<dbReference type="Proteomes" id="UP000596929">
    <property type="component" value="Unassembled WGS sequence"/>
</dbReference>
<keyword evidence="2" id="KW-0175">Coiled coil</keyword>
<accession>A0ABR7DBU6</accession>
<gene>
    <name evidence="4" type="ORF">H8S20_08235</name>
</gene>
<feature type="coiled-coil region" evidence="2">
    <location>
        <begin position="46"/>
        <end position="83"/>
    </location>
</feature>
<dbReference type="Gene3D" id="3.30.2400.10">
    <property type="entry name" value="Major capsid protein gp5"/>
    <property type="match status" value="1"/>
</dbReference>
<dbReference type="NCBIfam" id="TIGR01554">
    <property type="entry name" value="major_cap_HK97"/>
    <property type="match status" value="1"/>
</dbReference>
<evidence type="ECO:0000256" key="2">
    <source>
        <dbReference type="SAM" id="Coils"/>
    </source>
</evidence>
<comment type="caution">
    <text evidence="4">The sequence shown here is derived from an EMBL/GenBank/DDBJ whole genome shotgun (WGS) entry which is preliminary data.</text>
</comment>
<evidence type="ECO:0000313" key="4">
    <source>
        <dbReference type="EMBL" id="MBC5628877.1"/>
    </source>
</evidence>
<reference evidence="4 5" key="1">
    <citation type="submission" date="2020-08" db="EMBL/GenBank/DDBJ databases">
        <title>Genome public.</title>
        <authorList>
            <person name="Liu C."/>
            <person name="Sun Q."/>
        </authorList>
    </citation>
    <scope>NUCLEOTIDE SEQUENCE [LARGE SCALE GENOMIC DNA]</scope>
    <source>
        <strain evidence="4 5">NSJ-6</strain>
    </source>
</reference>
<comment type="subcellular location">
    <subcellularLocation>
        <location evidence="1">Virion</location>
    </subcellularLocation>
</comment>
<dbReference type="InterPro" id="IPR024455">
    <property type="entry name" value="Phage_capsid"/>
</dbReference>
<protein>
    <submittedName>
        <fullName evidence="4">Phage major capsid protein</fullName>
    </submittedName>
</protein>
<feature type="domain" description="Phage capsid-like C-terminal" evidence="3">
    <location>
        <begin position="112"/>
        <end position="383"/>
    </location>
</feature>
<organism evidence="4 5">
    <name type="scientific">Clostridium hominis</name>
    <dbReference type="NCBI Taxonomy" id="2763036"/>
    <lineage>
        <taxon>Bacteria</taxon>
        <taxon>Bacillati</taxon>
        <taxon>Bacillota</taxon>
        <taxon>Clostridia</taxon>
        <taxon>Eubacteriales</taxon>
        <taxon>Clostridiaceae</taxon>
        <taxon>Clostridium</taxon>
    </lineage>
</organism>
<evidence type="ECO:0000256" key="1">
    <source>
        <dbReference type="ARBA" id="ARBA00004328"/>
    </source>
</evidence>
<proteinExistence type="predicted"/>
<dbReference type="Gene3D" id="3.30.2320.10">
    <property type="entry name" value="hypothetical protein PF0899 domain"/>
    <property type="match status" value="1"/>
</dbReference>
<dbReference type="InterPro" id="IPR054612">
    <property type="entry name" value="Phage_capsid-like_C"/>
</dbReference>
<sequence>MPEFRTLAEEKGLEEQRADLLNEMNGIVKGAKAETRTLTDEEETRFEAIKSEIKKIDKTLAAIEEERALNNKEQRNKETAKEKEERTFEAFIRGQVSETRSGEQNVTIGNNGAIIPVTIANRIIKEVKDISPILSRATLYSVKGTLKIPVWSKANTTHDITVGYQEEFTELTADAGKFTSVDLSGYLAGALSLIGKSVITNSQVDVVSFVVSEMAQKIAAFLEGELLNGSGSSAAQGITATSNIKKVAATDAIKADELIDLQAQVKQVYQQNACWIMNSSTFTAIKKLKDNNNRYLLQDDITGEFPYRLLGKPVFLSDNMATMTNDAKVIVYGDLKALSVNFRENIEIQILKEKYATQHAIGVVSWFEFDSKVTDNQKVAVLEMAS</sequence>
<dbReference type="EMBL" id="JACOOO010000015">
    <property type="protein sequence ID" value="MBC5628877.1"/>
    <property type="molecule type" value="Genomic_DNA"/>
</dbReference>
<dbReference type="SUPFAM" id="SSF56563">
    <property type="entry name" value="Major capsid protein gp5"/>
    <property type="match status" value="1"/>
</dbReference>
<name>A0ABR7DBU6_9CLOT</name>
<evidence type="ECO:0000259" key="3">
    <source>
        <dbReference type="Pfam" id="PF05065"/>
    </source>
</evidence>
<evidence type="ECO:0000313" key="5">
    <source>
        <dbReference type="Proteomes" id="UP000596929"/>
    </source>
</evidence>
<dbReference type="Pfam" id="PF05065">
    <property type="entry name" value="Phage_capsid"/>
    <property type="match status" value="1"/>
</dbReference>
<keyword evidence="5" id="KW-1185">Reference proteome</keyword>